<dbReference type="RefSeq" id="WP_145359672.1">
    <property type="nucleotide sequence ID" value="NZ_CP036265.1"/>
</dbReference>
<feature type="domain" description="RNA polymerase sigma factor 54 DNA-binding" evidence="10">
    <location>
        <begin position="337"/>
        <end position="494"/>
    </location>
</feature>
<feature type="compositionally biased region" description="Basic and acidic residues" evidence="9">
    <location>
        <begin position="52"/>
        <end position="84"/>
    </location>
</feature>
<dbReference type="GO" id="GO:0016779">
    <property type="term" value="F:nucleotidyltransferase activity"/>
    <property type="evidence" value="ECO:0007669"/>
    <property type="project" value="UniProtKB-KW"/>
</dbReference>
<keyword evidence="2" id="KW-0240">DNA-directed RNA polymerase</keyword>
<dbReference type="Proteomes" id="UP000318741">
    <property type="component" value="Chromosome"/>
</dbReference>
<dbReference type="Gene3D" id="1.10.10.1330">
    <property type="entry name" value="RNA polymerase sigma-54 factor, core-binding domain"/>
    <property type="match status" value="1"/>
</dbReference>
<evidence type="ECO:0000256" key="7">
    <source>
        <dbReference type="ARBA" id="ARBA00023125"/>
    </source>
</evidence>
<evidence type="ECO:0000256" key="4">
    <source>
        <dbReference type="ARBA" id="ARBA00022695"/>
    </source>
</evidence>
<dbReference type="InterPro" id="IPR038709">
    <property type="entry name" value="RpoN_core-bd_sf"/>
</dbReference>
<evidence type="ECO:0000256" key="8">
    <source>
        <dbReference type="ARBA" id="ARBA00023163"/>
    </source>
</evidence>
<dbReference type="PANTHER" id="PTHR32248">
    <property type="entry name" value="RNA POLYMERASE SIGMA-54 FACTOR"/>
    <property type="match status" value="1"/>
</dbReference>
<keyword evidence="13" id="KW-1185">Reference proteome</keyword>
<dbReference type="PANTHER" id="PTHR32248:SF4">
    <property type="entry name" value="RNA POLYMERASE SIGMA-54 FACTOR"/>
    <property type="match status" value="1"/>
</dbReference>
<evidence type="ECO:0000313" key="13">
    <source>
        <dbReference type="Proteomes" id="UP000318741"/>
    </source>
</evidence>
<feature type="domain" description="RNA polymerase sigma factor 54 core-binding" evidence="11">
    <location>
        <begin position="134"/>
        <end position="323"/>
    </location>
</feature>
<name>A0A517PBH3_9PLAN</name>
<evidence type="ECO:0000256" key="5">
    <source>
        <dbReference type="ARBA" id="ARBA00023015"/>
    </source>
</evidence>
<keyword evidence="5" id="KW-0805">Transcription regulation</keyword>
<evidence type="ECO:0000256" key="1">
    <source>
        <dbReference type="ARBA" id="ARBA00008798"/>
    </source>
</evidence>
<comment type="similarity">
    <text evidence="1">Belongs to the sigma-54 factor family.</text>
</comment>
<dbReference type="PIRSF" id="PIRSF000774">
    <property type="entry name" value="RpoN"/>
    <property type="match status" value="1"/>
</dbReference>
<dbReference type="InterPro" id="IPR007634">
    <property type="entry name" value="RNA_pol_sigma_54_DNA-bd"/>
</dbReference>
<evidence type="ECO:0000256" key="6">
    <source>
        <dbReference type="ARBA" id="ARBA00023082"/>
    </source>
</evidence>
<evidence type="ECO:0000256" key="3">
    <source>
        <dbReference type="ARBA" id="ARBA00022679"/>
    </source>
</evidence>
<evidence type="ECO:0000256" key="9">
    <source>
        <dbReference type="SAM" id="MobiDB-lite"/>
    </source>
</evidence>
<dbReference type="Pfam" id="PF04963">
    <property type="entry name" value="Sigma54_CBD"/>
    <property type="match status" value="1"/>
</dbReference>
<dbReference type="Gene3D" id="1.10.10.60">
    <property type="entry name" value="Homeodomain-like"/>
    <property type="match status" value="1"/>
</dbReference>
<dbReference type="NCBIfam" id="TIGR02395">
    <property type="entry name" value="rpoN_sigma"/>
    <property type="match status" value="1"/>
</dbReference>
<dbReference type="AlphaFoldDB" id="A0A517PBH3"/>
<dbReference type="OrthoDB" id="9814402at2"/>
<dbReference type="Pfam" id="PF04552">
    <property type="entry name" value="Sigma54_DBD"/>
    <property type="match status" value="1"/>
</dbReference>
<dbReference type="InterPro" id="IPR007046">
    <property type="entry name" value="RNA_pol_sigma_54_core-bd"/>
</dbReference>
<sequence length="497" mass="56592">MRINLQQSMKMSQQMKLAPRMIQSMEILQLPVMALQERVDQELAENVALEVEDRDRTVSESEETAEREKARDENERSESEKGPLEVDNDDGNADDFERLVDMAESWPDDNYTSGSKPSSNRISDAGDRAFDAMANAPARTQSLHDSLVEQFGYFDTTPEVRAFGVYLIQNLDEDGRLQSGLPDLMSAYGRAITYEDAERALTLIQKLDPPGVGARNVQECLLLQLSDELEYRDELEVLISRHLEDLAANRLPAIQRKTGYDLETITAAAEELSHLNPHPGREFRSVPAQAVTPDLAVDRDDDGKYSVRLLDEYTPNLRISKYYIKQLRNNPDAATKEYIKKKIEGAQWLIESIEQRNQTVKKVTEAIVEHQRDFLEKGPEHIHPLKMEEIAEKVGVHVTTVSRAVSDKWVQTPRGLFPLRQFFGGGTTTEDGEDVSWNQIRLKLKTIIEGEDKKKPLSDDALVEALKEDGYNLARRTVTKYRKKMGIPSSRQRREYV</sequence>
<protein>
    <submittedName>
        <fullName evidence="12">RNA polymerase sigma-54 factor</fullName>
    </submittedName>
</protein>
<evidence type="ECO:0000256" key="2">
    <source>
        <dbReference type="ARBA" id="ARBA00022478"/>
    </source>
</evidence>
<keyword evidence="6" id="KW-0731">Sigma factor</keyword>
<dbReference type="GO" id="GO:0000428">
    <property type="term" value="C:DNA-directed RNA polymerase complex"/>
    <property type="evidence" value="ECO:0007669"/>
    <property type="project" value="UniProtKB-KW"/>
</dbReference>
<dbReference type="GO" id="GO:0003677">
    <property type="term" value="F:DNA binding"/>
    <property type="evidence" value="ECO:0007669"/>
    <property type="project" value="UniProtKB-KW"/>
</dbReference>
<keyword evidence="3" id="KW-0808">Transferase</keyword>
<organism evidence="12 13">
    <name type="scientific">Alienimonas californiensis</name>
    <dbReference type="NCBI Taxonomy" id="2527989"/>
    <lineage>
        <taxon>Bacteria</taxon>
        <taxon>Pseudomonadati</taxon>
        <taxon>Planctomycetota</taxon>
        <taxon>Planctomycetia</taxon>
        <taxon>Planctomycetales</taxon>
        <taxon>Planctomycetaceae</taxon>
        <taxon>Alienimonas</taxon>
    </lineage>
</organism>
<keyword evidence="7" id="KW-0238">DNA-binding</keyword>
<dbReference type="KEGG" id="acaf:CA12_28410"/>
<dbReference type="EMBL" id="CP036265">
    <property type="protein sequence ID" value="QDT16735.1"/>
    <property type="molecule type" value="Genomic_DNA"/>
</dbReference>
<keyword evidence="8" id="KW-0804">Transcription</keyword>
<dbReference type="Pfam" id="PF00309">
    <property type="entry name" value="Sigma54_AID"/>
    <property type="match status" value="1"/>
</dbReference>
<proteinExistence type="inferred from homology"/>
<dbReference type="PROSITE" id="PS50044">
    <property type="entry name" value="SIGMA54_3"/>
    <property type="match status" value="1"/>
</dbReference>
<dbReference type="PRINTS" id="PR00045">
    <property type="entry name" value="SIGMA54FCT"/>
</dbReference>
<dbReference type="InterPro" id="IPR000394">
    <property type="entry name" value="RNA_pol_sigma_54"/>
</dbReference>
<dbReference type="GO" id="GO:0016987">
    <property type="term" value="F:sigma factor activity"/>
    <property type="evidence" value="ECO:0007669"/>
    <property type="project" value="UniProtKB-KW"/>
</dbReference>
<keyword evidence="4" id="KW-0548">Nucleotidyltransferase</keyword>
<dbReference type="PROSITE" id="PS00718">
    <property type="entry name" value="SIGMA54_2"/>
    <property type="match status" value="1"/>
</dbReference>
<evidence type="ECO:0000313" key="12">
    <source>
        <dbReference type="EMBL" id="QDT16735.1"/>
    </source>
</evidence>
<accession>A0A517PBH3</accession>
<feature type="region of interest" description="Disordered" evidence="9">
    <location>
        <begin position="52"/>
        <end position="94"/>
    </location>
</feature>
<evidence type="ECO:0000259" key="11">
    <source>
        <dbReference type="Pfam" id="PF04963"/>
    </source>
</evidence>
<dbReference type="GO" id="GO:0006352">
    <property type="term" value="P:DNA-templated transcription initiation"/>
    <property type="evidence" value="ECO:0007669"/>
    <property type="project" value="InterPro"/>
</dbReference>
<evidence type="ECO:0000259" key="10">
    <source>
        <dbReference type="Pfam" id="PF04552"/>
    </source>
</evidence>
<feature type="region of interest" description="Disordered" evidence="9">
    <location>
        <begin position="104"/>
        <end position="123"/>
    </location>
</feature>
<feature type="compositionally biased region" description="Polar residues" evidence="9">
    <location>
        <begin position="110"/>
        <end position="122"/>
    </location>
</feature>
<reference evidence="12 13" key="1">
    <citation type="submission" date="2019-02" db="EMBL/GenBank/DDBJ databases">
        <title>Deep-cultivation of Planctomycetes and their phenomic and genomic characterization uncovers novel biology.</title>
        <authorList>
            <person name="Wiegand S."/>
            <person name="Jogler M."/>
            <person name="Boedeker C."/>
            <person name="Pinto D."/>
            <person name="Vollmers J."/>
            <person name="Rivas-Marin E."/>
            <person name="Kohn T."/>
            <person name="Peeters S.H."/>
            <person name="Heuer A."/>
            <person name="Rast P."/>
            <person name="Oberbeckmann S."/>
            <person name="Bunk B."/>
            <person name="Jeske O."/>
            <person name="Meyerdierks A."/>
            <person name="Storesund J.E."/>
            <person name="Kallscheuer N."/>
            <person name="Luecker S."/>
            <person name="Lage O.M."/>
            <person name="Pohl T."/>
            <person name="Merkel B.J."/>
            <person name="Hornburger P."/>
            <person name="Mueller R.-W."/>
            <person name="Bruemmer F."/>
            <person name="Labrenz M."/>
            <person name="Spormann A.M."/>
            <person name="Op den Camp H."/>
            <person name="Overmann J."/>
            <person name="Amann R."/>
            <person name="Jetten M.S.M."/>
            <person name="Mascher T."/>
            <person name="Medema M.H."/>
            <person name="Devos D.P."/>
            <person name="Kaster A.-K."/>
            <person name="Ovreas L."/>
            <person name="Rohde M."/>
            <person name="Galperin M.Y."/>
            <person name="Jogler C."/>
        </authorList>
    </citation>
    <scope>NUCLEOTIDE SEQUENCE [LARGE SCALE GENOMIC DNA]</scope>
    <source>
        <strain evidence="12 13">CA12</strain>
    </source>
</reference>
<gene>
    <name evidence="12" type="primary">rpoN</name>
    <name evidence="12" type="ORF">CA12_28410</name>
</gene>
<dbReference type="GO" id="GO:0001216">
    <property type="term" value="F:DNA-binding transcription activator activity"/>
    <property type="evidence" value="ECO:0007669"/>
    <property type="project" value="InterPro"/>
</dbReference>